<evidence type="ECO:0000256" key="6">
    <source>
        <dbReference type="ARBA" id="ARBA00023015"/>
    </source>
</evidence>
<dbReference type="GO" id="GO:0044666">
    <property type="term" value="C:MLL3/4 complex"/>
    <property type="evidence" value="ECO:0007669"/>
    <property type="project" value="TreeGrafter"/>
</dbReference>
<dbReference type="InterPro" id="IPR036910">
    <property type="entry name" value="HMG_box_dom_sf"/>
</dbReference>
<evidence type="ECO:0000256" key="4">
    <source>
        <dbReference type="ARBA" id="ARBA00022771"/>
    </source>
</evidence>
<protein>
    <submittedName>
        <fullName evidence="9">Histone-lysine N-methyltransferase MLL3</fullName>
    </submittedName>
</protein>
<dbReference type="EMBL" id="DF143086">
    <property type="protein sequence ID" value="GAA50855.1"/>
    <property type="molecule type" value="Genomic_DNA"/>
</dbReference>
<evidence type="ECO:0000256" key="3">
    <source>
        <dbReference type="ARBA" id="ARBA00022737"/>
    </source>
</evidence>
<evidence type="ECO:0000313" key="10">
    <source>
        <dbReference type="Proteomes" id="UP000008909"/>
    </source>
</evidence>
<keyword evidence="6" id="KW-0805">Transcription regulation</keyword>
<gene>
    <name evidence="9" type="ORF">CLF_105144</name>
</gene>
<dbReference type="GO" id="GO:0045944">
    <property type="term" value="P:positive regulation of transcription by RNA polymerase II"/>
    <property type="evidence" value="ECO:0007669"/>
    <property type="project" value="TreeGrafter"/>
</dbReference>
<proteinExistence type="predicted"/>
<dbReference type="AlphaFoldDB" id="G7YD21"/>
<sequence>MQQIWLPKFGDSCSSRHFAVRNRRLFFSTIKLNRQLVDCSRTHNRHSYSVTNEISVSRRSTGKRMVESALVFSVNLLRCRSALGVIWTYPERQMLSTTMFGQNDVPIWIPYPSSPGPIVISSVALLLTPGLTPVSETAVHRQLAPVQSTDDVDIMQATRTRSFLVSALNCKNLHNLHLIVQRLVVMLIIMITTETNCTSAECVSTLKPNYAEATDQSGWTLTAAVVYVQSEKDLSEFIGQKPSHFTVTSRDGVPYFSRAMQVPNSALRVCIQQTGVQRVLTHVVMHGQQVVQQQQQHLHAYPSDYVGIHGTRQVSFVKSHRPGSVQPSQPSDGVLRFATITEEAVPSPPTESHLLSMLNPRRRINYHKWEEDEHLGNQSTIAPVLHANVLHPTLQGRVPEFTARAKEITKLWRRLLSEERGSWVSQARNNRTNLRGGWTYESIAYSDQDLSLSSLIQYRKTHFSYRYERRLDRPDLPTPIHKSSGVLLKTRKSGIPIYNSKCAAPKRPKKGETSRGLPKFSATLNAFAKANLRPINRQLPPCSSFIQQLPGHLYRLGRNKFLSNRKIRKQRLFYKRYKVSLAVKRLSSDGFKPLVKPKIKNKNHLRMLKHTRIALPCVEILVARVRLTVADHVAVDLFAEIGDYFPSPAVETLSVRRKHDGSLIRYCSYGHFYKPLCLVAETKLRGSKIRILQIADCCASFVRFTGVDGAKPTYQRGAPFHILRVSFEAAYAPPKAKYVKCAKNFSHAPFSFGLTVQADLQSYQSPRQVICGHPDPVRGSMCCISADPAIVNDGCIYYVDFTPRFVESIADPTHTECKMYAVWWTQNAKELEEALKASNARRLFQLILATGPRKSPVSETIKDLKGVSKSTTCRKMLVKLQANDGDKCLHKLRMAYTKVCQKRTTGWKLKSHEFFGYEDEIEDSCIPSLGPPASQSKPGDSVLHDSRMQYPERMLKVVGDCYHVFIICVENLKDIKILRLEIDNLNHEACNQLHFQTIRLLRLIGGLPKTCLTRRMFVCGLGALGSANPMFQLNSNCTNFDEYTHSHTESVFTEDSPDPPLNLSFQLNVLHKGPFMFQLSWIVKVDALRPVCFDICTMDKKETHNHITDRTMERDRRSNRFQGSTNQRRICATELTIK</sequence>
<keyword evidence="8" id="KW-0539">Nucleus</keyword>
<reference evidence="9" key="1">
    <citation type="journal article" date="2011" name="Genome Biol.">
        <title>The draft genome of the carcinogenic human liver fluke Clonorchis sinensis.</title>
        <authorList>
            <person name="Wang X."/>
            <person name="Chen W."/>
            <person name="Huang Y."/>
            <person name="Sun J."/>
            <person name="Men J."/>
            <person name="Liu H."/>
            <person name="Luo F."/>
            <person name="Guo L."/>
            <person name="Lv X."/>
            <person name="Deng C."/>
            <person name="Zhou C."/>
            <person name="Fan Y."/>
            <person name="Li X."/>
            <person name="Huang L."/>
            <person name="Hu Y."/>
            <person name="Liang C."/>
            <person name="Hu X."/>
            <person name="Xu J."/>
            <person name="Yu X."/>
        </authorList>
    </citation>
    <scope>NUCLEOTIDE SEQUENCE [LARGE SCALE GENOMIC DNA]</scope>
    <source>
        <strain evidence="9">Henan</strain>
    </source>
</reference>
<dbReference type="Proteomes" id="UP000008909">
    <property type="component" value="Unassembled WGS sequence"/>
</dbReference>
<evidence type="ECO:0000256" key="7">
    <source>
        <dbReference type="ARBA" id="ARBA00023163"/>
    </source>
</evidence>
<evidence type="ECO:0000313" key="9">
    <source>
        <dbReference type="EMBL" id="GAA50855.1"/>
    </source>
</evidence>
<accession>G7YD21</accession>
<keyword evidence="5" id="KW-0862">Zinc</keyword>
<dbReference type="GO" id="GO:0003713">
    <property type="term" value="F:transcription coactivator activity"/>
    <property type="evidence" value="ECO:0007669"/>
    <property type="project" value="TreeGrafter"/>
</dbReference>
<evidence type="ECO:0000256" key="2">
    <source>
        <dbReference type="ARBA" id="ARBA00022723"/>
    </source>
</evidence>
<name>G7YD21_CLOSI</name>
<evidence type="ECO:0000256" key="8">
    <source>
        <dbReference type="ARBA" id="ARBA00023242"/>
    </source>
</evidence>
<dbReference type="GO" id="GO:0042800">
    <property type="term" value="F:histone H3K4 methyltransferase activity"/>
    <property type="evidence" value="ECO:0007669"/>
    <property type="project" value="TreeGrafter"/>
</dbReference>
<keyword evidence="7" id="KW-0804">Transcription</keyword>
<dbReference type="GO" id="GO:0008270">
    <property type="term" value="F:zinc ion binding"/>
    <property type="evidence" value="ECO:0007669"/>
    <property type="project" value="UniProtKB-KW"/>
</dbReference>
<organism evidence="9 10">
    <name type="scientific">Clonorchis sinensis</name>
    <name type="common">Chinese liver fluke</name>
    <dbReference type="NCBI Taxonomy" id="79923"/>
    <lineage>
        <taxon>Eukaryota</taxon>
        <taxon>Metazoa</taxon>
        <taxon>Spiralia</taxon>
        <taxon>Lophotrochozoa</taxon>
        <taxon>Platyhelminthes</taxon>
        <taxon>Trematoda</taxon>
        <taxon>Digenea</taxon>
        <taxon>Opisthorchiida</taxon>
        <taxon>Opisthorchiata</taxon>
        <taxon>Opisthorchiidae</taxon>
        <taxon>Clonorchis</taxon>
    </lineage>
</organism>
<dbReference type="Gene3D" id="1.10.30.10">
    <property type="entry name" value="High mobility group box domain"/>
    <property type="match status" value="1"/>
</dbReference>
<keyword evidence="9" id="KW-0808">Transferase</keyword>
<dbReference type="PANTHER" id="PTHR45888:SF6">
    <property type="entry name" value="HL01030P-RELATED"/>
    <property type="match status" value="1"/>
</dbReference>
<keyword evidence="10" id="KW-1185">Reference proteome</keyword>
<keyword evidence="2" id="KW-0479">Metal-binding</keyword>
<evidence type="ECO:0000256" key="1">
    <source>
        <dbReference type="ARBA" id="ARBA00004123"/>
    </source>
</evidence>
<comment type="subcellular location">
    <subcellularLocation>
        <location evidence="1">Nucleus</location>
    </subcellularLocation>
</comment>
<dbReference type="PANTHER" id="PTHR45888">
    <property type="entry name" value="HL01030P-RELATED"/>
    <property type="match status" value="1"/>
</dbReference>
<keyword evidence="3" id="KW-0677">Repeat</keyword>
<dbReference type="GO" id="GO:0032259">
    <property type="term" value="P:methylation"/>
    <property type="evidence" value="ECO:0007669"/>
    <property type="project" value="UniProtKB-KW"/>
</dbReference>
<reference key="2">
    <citation type="submission" date="2011-10" db="EMBL/GenBank/DDBJ databases">
        <title>The genome and transcriptome sequence of Clonorchis sinensis provide insights into the carcinogenic liver fluke.</title>
        <authorList>
            <person name="Wang X."/>
            <person name="Huang Y."/>
            <person name="Chen W."/>
            <person name="Liu H."/>
            <person name="Guo L."/>
            <person name="Chen Y."/>
            <person name="Luo F."/>
            <person name="Zhou W."/>
            <person name="Sun J."/>
            <person name="Mao Q."/>
            <person name="Liang P."/>
            <person name="Zhou C."/>
            <person name="Tian Y."/>
            <person name="Men J."/>
            <person name="Lv X."/>
            <person name="Huang L."/>
            <person name="Zhou J."/>
            <person name="Hu Y."/>
            <person name="Li R."/>
            <person name="Zhang F."/>
            <person name="Lei H."/>
            <person name="Li X."/>
            <person name="Hu X."/>
            <person name="Liang C."/>
            <person name="Xu J."/>
            <person name="Wu Z."/>
            <person name="Yu X."/>
        </authorList>
    </citation>
    <scope>NUCLEOTIDE SEQUENCE</scope>
    <source>
        <strain>Henan</strain>
    </source>
</reference>
<keyword evidence="4" id="KW-0863">Zinc-finger</keyword>
<evidence type="ECO:0000256" key="5">
    <source>
        <dbReference type="ARBA" id="ARBA00022833"/>
    </source>
</evidence>
<keyword evidence="9" id="KW-0489">Methyltransferase</keyword>